<keyword evidence="4" id="KW-0119">Carbohydrate metabolism</keyword>
<evidence type="ECO:0000256" key="2">
    <source>
        <dbReference type="ARBA" id="ARBA00022801"/>
    </source>
</evidence>
<evidence type="ECO:0000313" key="11">
    <source>
        <dbReference type="Proteomes" id="UP000182360"/>
    </source>
</evidence>
<accession>A0A1H9EK09</accession>
<dbReference type="Gene3D" id="3.20.20.80">
    <property type="entry name" value="Glycosidases"/>
    <property type="match status" value="1"/>
</dbReference>
<dbReference type="InterPro" id="IPR017853">
    <property type="entry name" value="GH"/>
</dbReference>
<keyword evidence="6" id="KW-0624">Polysaccharide degradation</keyword>
<evidence type="ECO:0000256" key="5">
    <source>
        <dbReference type="ARBA" id="ARBA00023295"/>
    </source>
</evidence>
<reference evidence="10 11" key="1">
    <citation type="submission" date="2016-10" db="EMBL/GenBank/DDBJ databases">
        <authorList>
            <person name="de Groot N.N."/>
        </authorList>
    </citation>
    <scope>NUCLEOTIDE SEQUENCE [LARGE SCALE GENOMIC DNA]</scope>
    <source>
        <strain evidence="10 11">B25</strain>
    </source>
</reference>
<keyword evidence="11" id="KW-1185">Reference proteome</keyword>
<name>A0A1H9EK09_9SPIR</name>
<evidence type="ECO:0000256" key="1">
    <source>
        <dbReference type="ARBA" id="ARBA00005641"/>
    </source>
</evidence>
<dbReference type="Pfam" id="PF00150">
    <property type="entry name" value="Cellulase"/>
    <property type="match status" value="1"/>
</dbReference>
<dbReference type="PANTHER" id="PTHR31297:SF41">
    <property type="entry name" value="ENDOGLUCANASE, PUTATIVE (AFU_ORTHOLOGUE AFUA_5G01830)-RELATED"/>
    <property type="match status" value="1"/>
</dbReference>
<evidence type="ECO:0000256" key="4">
    <source>
        <dbReference type="ARBA" id="ARBA00023277"/>
    </source>
</evidence>
<dbReference type="SUPFAM" id="SSF51445">
    <property type="entry name" value="(Trans)glycosidases"/>
    <property type="match status" value="1"/>
</dbReference>
<comment type="similarity">
    <text evidence="1 7">Belongs to the glycosyl hydrolase 5 (cellulase A) family.</text>
</comment>
<organism evidence="10 11">
    <name type="scientific">Treponema bryantii</name>
    <dbReference type="NCBI Taxonomy" id="163"/>
    <lineage>
        <taxon>Bacteria</taxon>
        <taxon>Pseudomonadati</taxon>
        <taxon>Spirochaetota</taxon>
        <taxon>Spirochaetia</taxon>
        <taxon>Spirochaetales</taxon>
        <taxon>Treponemataceae</taxon>
        <taxon>Treponema</taxon>
    </lineage>
</organism>
<evidence type="ECO:0000256" key="8">
    <source>
        <dbReference type="SAM" id="MobiDB-lite"/>
    </source>
</evidence>
<dbReference type="AlphaFoldDB" id="A0A1H9EK09"/>
<dbReference type="InterPro" id="IPR018087">
    <property type="entry name" value="Glyco_hydro_5_CS"/>
</dbReference>
<dbReference type="EMBL" id="FOFU01000003">
    <property type="protein sequence ID" value="SEQ26096.1"/>
    <property type="molecule type" value="Genomic_DNA"/>
</dbReference>
<dbReference type="InterPro" id="IPR050386">
    <property type="entry name" value="Glycosyl_hydrolase_5"/>
</dbReference>
<feature type="region of interest" description="Disordered" evidence="8">
    <location>
        <begin position="34"/>
        <end position="53"/>
    </location>
</feature>
<keyword evidence="3" id="KW-0136">Cellulose degradation</keyword>
<evidence type="ECO:0000313" key="10">
    <source>
        <dbReference type="EMBL" id="SEQ26096.1"/>
    </source>
</evidence>
<evidence type="ECO:0000256" key="7">
    <source>
        <dbReference type="RuleBase" id="RU361153"/>
    </source>
</evidence>
<protein>
    <submittedName>
        <fullName evidence="10">Endoglucanase</fullName>
    </submittedName>
</protein>
<keyword evidence="2 7" id="KW-0378">Hydrolase</keyword>
<evidence type="ECO:0000256" key="3">
    <source>
        <dbReference type="ARBA" id="ARBA00023001"/>
    </source>
</evidence>
<dbReference type="GO" id="GO:0009986">
    <property type="term" value="C:cell surface"/>
    <property type="evidence" value="ECO:0007669"/>
    <property type="project" value="TreeGrafter"/>
</dbReference>
<feature type="domain" description="Glycoside hydrolase family 5" evidence="9">
    <location>
        <begin position="113"/>
        <end position="404"/>
    </location>
</feature>
<sequence length="442" mass="49981">MCFAVIAVSCSGKNEKKNEPVELSNPMAERFLKAQSSDGPAKTEQAENKPAPAPVTSVNPLEIICFNRENAVVDNGKKAFKEITAMELVRDMKTGWNLGNTLDAIGGGRGLASEVSWGQPYTTKEMIDGLAASGIKTIRIPVSWSRHIIDNNYTISPAWMKRVKEIVDWAIEDGMYVVINIHHDNYEKNAKMPRGGGFYPTDENYEESAYFVCNTWAQIALAFNDGYDEHLVFEVLNEPRLCGTKEEWYYNSSSMKSIVAMNNLNKLTQNILDVIRASGGNNKKRMVAIPSLQASPESALESTFKMPQDYDGSKDRLIVSVHMYTPYNFAMESPGITEFSAKVESDFTSMFKKLHNHFIEDGYAVYIGEYGATNKNNLEARVAWFRAFVKNAKANGMPCFVWDNAVWEVKDRDYSEHYGFYNRYNQTWYFPEIIDAINEGLK</sequence>
<dbReference type="GO" id="GO:0030245">
    <property type="term" value="P:cellulose catabolic process"/>
    <property type="evidence" value="ECO:0007669"/>
    <property type="project" value="UniProtKB-KW"/>
</dbReference>
<dbReference type="PANTHER" id="PTHR31297">
    <property type="entry name" value="GLUCAN ENDO-1,6-BETA-GLUCOSIDASE B"/>
    <property type="match status" value="1"/>
</dbReference>
<gene>
    <name evidence="10" type="ORF">SAMN04487977_103193</name>
</gene>
<proteinExistence type="inferred from homology"/>
<evidence type="ECO:0000256" key="6">
    <source>
        <dbReference type="ARBA" id="ARBA00023326"/>
    </source>
</evidence>
<evidence type="ECO:0000259" key="9">
    <source>
        <dbReference type="Pfam" id="PF00150"/>
    </source>
</evidence>
<dbReference type="GO" id="GO:0008422">
    <property type="term" value="F:beta-glucosidase activity"/>
    <property type="evidence" value="ECO:0007669"/>
    <property type="project" value="TreeGrafter"/>
</dbReference>
<dbReference type="GO" id="GO:0005576">
    <property type="term" value="C:extracellular region"/>
    <property type="evidence" value="ECO:0007669"/>
    <property type="project" value="TreeGrafter"/>
</dbReference>
<keyword evidence="5 7" id="KW-0326">Glycosidase</keyword>
<dbReference type="InterPro" id="IPR001547">
    <property type="entry name" value="Glyco_hydro_5"/>
</dbReference>
<dbReference type="Proteomes" id="UP000182360">
    <property type="component" value="Unassembled WGS sequence"/>
</dbReference>
<dbReference type="PROSITE" id="PS00659">
    <property type="entry name" value="GLYCOSYL_HYDROL_F5"/>
    <property type="match status" value="1"/>
</dbReference>